<dbReference type="Proteomes" id="UP001485043">
    <property type="component" value="Unassembled WGS sequence"/>
</dbReference>
<protein>
    <submittedName>
        <fullName evidence="1">Uncharacterized protein</fullName>
    </submittedName>
</protein>
<dbReference type="AlphaFoldDB" id="A0AAW1SY88"/>
<name>A0AAW1SY88_9CHLO</name>
<gene>
    <name evidence="1" type="ORF">WJX84_000778</name>
</gene>
<comment type="caution">
    <text evidence="1">The sequence shown here is derived from an EMBL/GenBank/DDBJ whole genome shotgun (WGS) entry which is preliminary data.</text>
</comment>
<sequence>MRMKHVGSQRESELKMLLAGMHQSQDHSLDSQWDPIDALQSLNNIIKLPGCGASAPHEQLRLQSIKGMLVHPGWNALIPCEASVHDVYLALESGQADLRVDVTGSQGQQITSLRELMAIPSHEHGPMLREIIMRVVNAQHLKTATGDVCHQNMLRNIGIFKLLCSVFFMPAAGLNIQGKNLAHGPSHDQHNQFDPFELKRSLGLDATQTKMARHVWKEASAALSRLKEERHEILSQLAPMHGDSLTQRLQGAQTASHISLLMKQDEWVVNEGEESSDMPSEPSAVDAILLLGCKLLS</sequence>
<dbReference type="EMBL" id="JALJOV010000787">
    <property type="protein sequence ID" value="KAK9861254.1"/>
    <property type="molecule type" value="Genomic_DNA"/>
</dbReference>
<keyword evidence="2" id="KW-1185">Reference proteome</keyword>
<reference evidence="1 2" key="1">
    <citation type="journal article" date="2024" name="Nat. Commun.">
        <title>Phylogenomics reveals the evolutionary origins of lichenization in chlorophyte algae.</title>
        <authorList>
            <person name="Puginier C."/>
            <person name="Libourel C."/>
            <person name="Otte J."/>
            <person name="Skaloud P."/>
            <person name="Haon M."/>
            <person name="Grisel S."/>
            <person name="Petersen M."/>
            <person name="Berrin J.G."/>
            <person name="Delaux P.M."/>
            <person name="Dal Grande F."/>
            <person name="Keller J."/>
        </authorList>
    </citation>
    <scope>NUCLEOTIDE SEQUENCE [LARGE SCALE GENOMIC DNA]</scope>
    <source>
        <strain evidence="1 2">SAG 2523</strain>
    </source>
</reference>
<evidence type="ECO:0000313" key="1">
    <source>
        <dbReference type="EMBL" id="KAK9861254.1"/>
    </source>
</evidence>
<evidence type="ECO:0000313" key="2">
    <source>
        <dbReference type="Proteomes" id="UP001485043"/>
    </source>
</evidence>
<organism evidence="1 2">
    <name type="scientific">Apatococcus fuscideae</name>
    <dbReference type="NCBI Taxonomy" id="2026836"/>
    <lineage>
        <taxon>Eukaryota</taxon>
        <taxon>Viridiplantae</taxon>
        <taxon>Chlorophyta</taxon>
        <taxon>core chlorophytes</taxon>
        <taxon>Trebouxiophyceae</taxon>
        <taxon>Chlorellales</taxon>
        <taxon>Chlorellaceae</taxon>
        <taxon>Apatococcus</taxon>
    </lineage>
</organism>
<proteinExistence type="predicted"/>
<accession>A0AAW1SY88</accession>